<feature type="region of interest" description="Disordered" evidence="1">
    <location>
        <begin position="131"/>
        <end position="219"/>
    </location>
</feature>
<accession>A0ABN9T372</accession>
<reference evidence="2" key="1">
    <citation type="submission" date="2023-10" db="EMBL/GenBank/DDBJ databases">
        <authorList>
            <person name="Chen Y."/>
            <person name="Shah S."/>
            <person name="Dougan E. K."/>
            <person name="Thang M."/>
            <person name="Chan C."/>
        </authorList>
    </citation>
    <scope>NUCLEOTIDE SEQUENCE [LARGE SCALE GENOMIC DNA]</scope>
</reference>
<evidence type="ECO:0000313" key="3">
    <source>
        <dbReference type="Proteomes" id="UP001189429"/>
    </source>
</evidence>
<comment type="caution">
    <text evidence="2">The sequence shown here is derived from an EMBL/GenBank/DDBJ whole genome shotgun (WGS) entry which is preliminary data.</text>
</comment>
<evidence type="ECO:0000256" key="1">
    <source>
        <dbReference type="SAM" id="MobiDB-lite"/>
    </source>
</evidence>
<sequence length="219" mass="24566">MEQARIQLHVCASLFYGSLRSRPVQRHMAQVTSRRNYNKPKREGKGPVEELVSTEPDHVLSMEPETRVDWLQMALMQAALGKLKAVALYDVIVLPAFAPGEGSALKPLTQHVLANLHLFTSKQKKTLEKAVASWASGGQPAAARAAERGRGGSERRGRSGSPSAGRSRSRTRQRRRSPRRRERSRSPKRRDRSRSAARASRSPSRRGSRSRARKDRRKS</sequence>
<proteinExistence type="predicted"/>
<gene>
    <name evidence="2" type="ORF">PCOR1329_LOCUS35051</name>
</gene>
<evidence type="ECO:0008006" key="4">
    <source>
        <dbReference type="Google" id="ProtNLM"/>
    </source>
</evidence>
<dbReference type="EMBL" id="CAUYUJ010014285">
    <property type="protein sequence ID" value="CAK0839367.1"/>
    <property type="molecule type" value="Genomic_DNA"/>
</dbReference>
<feature type="compositionally biased region" description="Low complexity" evidence="1">
    <location>
        <begin position="135"/>
        <end position="144"/>
    </location>
</feature>
<keyword evidence="3" id="KW-1185">Reference proteome</keyword>
<evidence type="ECO:0000313" key="2">
    <source>
        <dbReference type="EMBL" id="CAK0839367.1"/>
    </source>
</evidence>
<organism evidence="2 3">
    <name type="scientific">Prorocentrum cordatum</name>
    <dbReference type="NCBI Taxonomy" id="2364126"/>
    <lineage>
        <taxon>Eukaryota</taxon>
        <taxon>Sar</taxon>
        <taxon>Alveolata</taxon>
        <taxon>Dinophyceae</taxon>
        <taxon>Prorocentrales</taxon>
        <taxon>Prorocentraceae</taxon>
        <taxon>Prorocentrum</taxon>
    </lineage>
</organism>
<feature type="compositionally biased region" description="Basic residues" evidence="1">
    <location>
        <begin position="203"/>
        <end position="219"/>
    </location>
</feature>
<feature type="compositionally biased region" description="Basic and acidic residues" evidence="1">
    <location>
        <begin position="145"/>
        <end position="157"/>
    </location>
</feature>
<feature type="compositionally biased region" description="Basic residues" evidence="1">
    <location>
        <begin position="167"/>
        <end position="192"/>
    </location>
</feature>
<name>A0ABN9T372_9DINO</name>
<protein>
    <recommendedName>
        <fullName evidence="4">Pre-mRNA-splicing factor 38</fullName>
    </recommendedName>
</protein>
<dbReference type="Proteomes" id="UP001189429">
    <property type="component" value="Unassembled WGS sequence"/>
</dbReference>